<name>A0A8S4QTN9_9NEOP</name>
<feature type="region of interest" description="Disordered" evidence="1">
    <location>
        <begin position="1"/>
        <end position="23"/>
    </location>
</feature>
<protein>
    <submittedName>
        <fullName evidence="2">Jg27359 protein</fullName>
    </submittedName>
</protein>
<evidence type="ECO:0000313" key="3">
    <source>
        <dbReference type="Proteomes" id="UP000838756"/>
    </source>
</evidence>
<dbReference type="EMBL" id="CAKXAJ010014612">
    <property type="protein sequence ID" value="CAH2216239.1"/>
    <property type="molecule type" value="Genomic_DNA"/>
</dbReference>
<dbReference type="Proteomes" id="UP000838756">
    <property type="component" value="Unassembled WGS sequence"/>
</dbReference>
<evidence type="ECO:0000256" key="1">
    <source>
        <dbReference type="SAM" id="MobiDB-lite"/>
    </source>
</evidence>
<organism evidence="2 3">
    <name type="scientific">Pararge aegeria aegeria</name>
    <dbReference type="NCBI Taxonomy" id="348720"/>
    <lineage>
        <taxon>Eukaryota</taxon>
        <taxon>Metazoa</taxon>
        <taxon>Ecdysozoa</taxon>
        <taxon>Arthropoda</taxon>
        <taxon>Hexapoda</taxon>
        <taxon>Insecta</taxon>
        <taxon>Pterygota</taxon>
        <taxon>Neoptera</taxon>
        <taxon>Endopterygota</taxon>
        <taxon>Lepidoptera</taxon>
        <taxon>Glossata</taxon>
        <taxon>Ditrysia</taxon>
        <taxon>Papilionoidea</taxon>
        <taxon>Nymphalidae</taxon>
        <taxon>Satyrinae</taxon>
        <taxon>Satyrini</taxon>
        <taxon>Parargina</taxon>
        <taxon>Pararge</taxon>
    </lineage>
</organism>
<feature type="compositionally biased region" description="Pro residues" evidence="1">
    <location>
        <begin position="1"/>
        <end position="12"/>
    </location>
</feature>
<feature type="region of interest" description="Disordered" evidence="1">
    <location>
        <begin position="53"/>
        <end position="133"/>
    </location>
</feature>
<dbReference type="AlphaFoldDB" id="A0A8S4QTN9"/>
<keyword evidence="3" id="KW-1185">Reference proteome</keyword>
<accession>A0A8S4QTN9</accession>
<comment type="caution">
    <text evidence="2">The sequence shown here is derived from an EMBL/GenBank/DDBJ whole genome shotgun (WGS) entry which is preliminary data.</text>
</comment>
<reference evidence="2" key="1">
    <citation type="submission" date="2022-03" db="EMBL/GenBank/DDBJ databases">
        <authorList>
            <person name="Lindestad O."/>
        </authorList>
    </citation>
    <scope>NUCLEOTIDE SEQUENCE</scope>
</reference>
<feature type="non-terminal residue" evidence="2">
    <location>
        <position position="133"/>
    </location>
</feature>
<proteinExistence type="predicted"/>
<sequence length="133" mass="13588">MPPPAPNPPPLPQRRATRPRAIRRRVFVRNTAAALEVGLDAIIATGQATLATRTTKAHGAGPSSGAGDEAFTASPLSLSPAPSRQATPTPKTTADVPPNTGTRTAAAASTVMQTRPAAPVPSPRSPRFTAVQA</sequence>
<evidence type="ECO:0000313" key="2">
    <source>
        <dbReference type="EMBL" id="CAH2216239.1"/>
    </source>
</evidence>
<gene>
    <name evidence="2" type="primary">jg27359</name>
    <name evidence="2" type="ORF">PAEG_LOCUS4296</name>
</gene>
<feature type="compositionally biased region" description="Low complexity" evidence="1">
    <location>
        <begin position="73"/>
        <end position="83"/>
    </location>
</feature>